<dbReference type="eggNOG" id="ENOG502RUBM">
    <property type="taxonomic scope" value="Eukaryota"/>
</dbReference>
<evidence type="ECO:0008006" key="4">
    <source>
        <dbReference type="Google" id="ProtNLM"/>
    </source>
</evidence>
<dbReference type="OrthoDB" id="4357294at2759"/>
<accession>B8MSX5</accession>
<dbReference type="VEuPathDB" id="FungiDB:TSTA_001610"/>
<dbReference type="HOGENOM" id="CLU_412311_0_0_1"/>
<gene>
    <name evidence="2" type="ORF">TSTA_001610</name>
</gene>
<evidence type="ECO:0000313" key="3">
    <source>
        <dbReference type="Proteomes" id="UP000001745"/>
    </source>
</evidence>
<dbReference type="PANTHER" id="PTHR33481">
    <property type="entry name" value="REVERSE TRANSCRIPTASE"/>
    <property type="match status" value="1"/>
</dbReference>
<dbReference type="PhylomeDB" id="B8MSX5"/>
<dbReference type="GeneID" id="8098655"/>
<evidence type="ECO:0000256" key="1">
    <source>
        <dbReference type="SAM" id="Phobius"/>
    </source>
</evidence>
<dbReference type="RefSeq" id="XP_002487744.1">
    <property type="nucleotide sequence ID" value="XM_002487699.1"/>
</dbReference>
<reference evidence="3" key="1">
    <citation type="journal article" date="2015" name="Genome Announc.">
        <title>Genome sequence of the AIDS-associated pathogen Penicillium marneffei (ATCC18224) and its near taxonomic relative Talaromyces stipitatus (ATCC10500).</title>
        <authorList>
            <person name="Nierman W.C."/>
            <person name="Fedorova-Abrams N.D."/>
            <person name="Andrianopoulos A."/>
        </authorList>
    </citation>
    <scope>NUCLEOTIDE SEQUENCE [LARGE SCALE GENOMIC DNA]</scope>
    <source>
        <strain evidence="3">ATCC 10500 / CBS 375.48 / QM 6759 / NRRL 1006</strain>
    </source>
</reference>
<keyword evidence="1" id="KW-0812">Transmembrane</keyword>
<protein>
    <recommendedName>
        <fullName evidence="4">RNase H type-1 domain-containing protein</fullName>
    </recommendedName>
</protein>
<organism evidence="2 3">
    <name type="scientific">Talaromyces stipitatus (strain ATCC 10500 / CBS 375.48 / QM 6759 / NRRL 1006)</name>
    <name type="common">Penicillium stipitatum</name>
    <dbReference type="NCBI Taxonomy" id="441959"/>
    <lineage>
        <taxon>Eukaryota</taxon>
        <taxon>Fungi</taxon>
        <taxon>Dikarya</taxon>
        <taxon>Ascomycota</taxon>
        <taxon>Pezizomycotina</taxon>
        <taxon>Eurotiomycetes</taxon>
        <taxon>Eurotiomycetidae</taxon>
        <taxon>Eurotiales</taxon>
        <taxon>Trichocomaceae</taxon>
        <taxon>Talaromyces</taxon>
        <taxon>Talaromyces sect. Talaromyces</taxon>
    </lineage>
</organism>
<feature type="transmembrane region" description="Helical" evidence="1">
    <location>
        <begin position="223"/>
        <end position="245"/>
    </location>
</feature>
<dbReference type="AlphaFoldDB" id="B8MSX5"/>
<keyword evidence="1" id="KW-1133">Transmembrane helix</keyword>
<proteinExistence type="predicted"/>
<dbReference type="EMBL" id="EQ962660">
    <property type="protein sequence ID" value="EED12090.1"/>
    <property type="molecule type" value="Genomic_DNA"/>
</dbReference>
<sequence length="666" mass="74814">MGFLRRVNVTTESDFPAGDPIIRLEFGSNSDFAGDGNATFVLDTRDPNRNSTGYKIYSSEWFPKPQLIRSDADTILIFLSANGIEYRQPEDDPIFAAHDGANDVLRNTSPMNDAQYGTVKRIAESVRRSTLGWIITSRQERSLWASTTVSGIEQTYRLPPNQWQYEVLFWATTTFAYIQRSIFQYAANHDPDWNFLVRPADGSWDKDMCSIQLRQLPSEYTSFSFLGIAIIIVVGSILIVTGWSVDWIMAHIWPLVHPERYSQRGEICATAWNLDNKFQLQRLAFEGKSRGDWKAPDSRIPRTRTLFPTPTTVCEIASKALTVANALRSLGNTIRGVKPNLLQQAVSTCVLHKAYYVILAGARALLPVFRTTPISVLYREFRFSPPEIELDQIALLASVRLQRLDPYHPLRRRAEQIARDGRQTSQFTRRVLALPNSEQINPLQHAPWYPRESRESAQARIGASMGRTKEQAAADFSVFQNTIPSSDIIIFLDGSRLENGHAGGNYVCFQAHHQFLHSTLSYGLGKEVFDAEAEAALASAQAAIAYPTAQFATNLWICLDNLEVTTRLLSPSKGSSQEVFESFCTLAAAWPLRKRLTHTKTDLVAKEGAASIPLSPHKSSYVSLKRYAKPQSLSAAQTWWQSVALQTYQDLKITTSPKRPGELQLN</sequence>
<keyword evidence="1" id="KW-0472">Membrane</keyword>
<keyword evidence="3" id="KW-1185">Reference proteome</keyword>
<evidence type="ECO:0000313" key="2">
    <source>
        <dbReference type="EMBL" id="EED12090.1"/>
    </source>
</evidence>
<dbReference type="InParanoid" id="B8MSX5"/>
<dbReference type="Proteomes" id="UP000001745">
    <property type="component" value="Unassembled WGS sequence"/>
</dbReference>
<name>B8MSX5_TALSN</name>
<dbReference type="PANTHER" id="PTHR33481:SF1">
    <property type="entry name" value="ENDONUCLEASE_EXONUCLEASE_PHOSPHATASE DOMAIN-CONTAINING PROTEIN-RELATED"/>
    <property type="match status" value="1"/>
</dbReference>